<dbReference type="Gene3D" id="1.10.357.10">
    <property type="entry name" value="Tetracycline Repressor, domain 2"/>
    <property type="match status" value="1"/>
</dbReference>
<dbReference type="PROSITE" id="PS50977">
    <property type="entry name" value="HTH_TETR_2"/>
    <property type="match status" value="1"/>
</dbReference>
<dbReference type="Pfam" id="PF00440">
    <property type="entry name" value="TetR_N"/>
    <property type="match status" value="1"/>
</dbReference>
<dbReference type="SUPFAM" id="SSF46689">
    <property type="entry name" value="Homeodomain-like"/>
    <property type="match status" value="1"/>
</dbReference>
<protein>
    <submittedName>
        <fullName evidence="4">TetR family transcriptional regulator</fullName>
    </submittedName>
</protein>
<dbReference type="EMBL" id="BMNE01000003">
    <property type="protein sequence ID" value="GGN81544.1"/>
    <property type="molecule type" value="Genomic_DNA"/>
</dbReference>
<dbReference type="InterPro" id="IPR050109">
    <property type="entry name" value="HTH-type_TetR-like_transc_reg"/>
</dbReference>
<accession>A0ABQ2KGG7</accession>
<keyword evidence="1 2" id="KW-0238">DNA-binding</keyword>
<sequence length="196" mass="21162">MPARSPRLPKAARREQLLDTALTMVRRHGTDGLTLVTLAEAAGVSRPIVYDHFGTRPELLLALYRRLEERHRLAAEQAVRDAEPAVEEIARVMSAAYFACATDMPEFDAISAALKGNPDVQAIQHAMLDSYRDWMATALLPYSGLDAVALRLRCVAVLGAAETLGAELNRGATTAGEAVAALTDLIVGSIGVEQRR</sequence>
<comment type="caution">
    <text evidence="4">The sequence shown here is derived from an EMBL/GenBank/DDBJ whole genome shotgun (WGS) entry which is preliminary data.</text>
</comment>
<feature type="domain" description="HTH tetR-type" evidence="3">
    <location>
        <begin position="11"/>
        <end position="71"/>
    </location>
</feature>
<feature type="DNA-binding region" description="H-T-H motif" evidence="2">
    <location>
        <begin position="34"/>
        <end position="53"/>
    </location>
</feature>
<reference evidence="5" key="1">
    <citation type="journal article" date="2019" name="Int. J. Syst. Evol. Microbiol.">
        <title>The Global Catalogue of Microorganisms (GCM) 10K type strain sequencing project: providing services to taxonomists for standard genome sequencing and annotation.</title>
        <authorList>
            <consortium name="The Broad Institute Genomics Platform"/>
            <consortium name="The Broad Institute Genome Sequencing Center for Infectious Disease"/>
            <person name="Wu L."/>
            <person name="Ma J."/>
        </authorList>
    </citation>
    <scope>NUCLEOTIDE SEQUENCE [LARGE SCALE GENOMIC DNA]</scope>
    <source>
        <strain evidence="5">CGMCC 4.7329</strain>
    </source>
</reference>
<dbReference type="PRINTS" id="PR00455">
    <property type="entry name" value="HTHTETR"/>
</dbReference>
<keyword evidence="5" id="KW-1185">Reference proteome</keyword>
<dbReference type="Proteomes" id="UP000658127">
    <property type="component" value="Unassembled WGS sequence"/>
</dbReference>
<evidence type="ECO:0000313" key="4">
    <source>
        <dbReference type="EMBL" id="GGN81544.1"/>
    </source>
</evidence>
<dbReference type="PANTHER" id="PTHR30055:SF223">
    <property type="entry name" value="HTH-TYPE TRANSCRIPTIONAL REGULATOR UIDR"/>
    <property type="match status" value="1"/>
</dbReference>
<organism evidence="4 5">
    <name type="scientific">Nocardia rhizosphaerihabitans</name>
    <dbReference type="NCBI Taxonomy" id="1691570"/>
    <lineage>
        <taxon>Bacteria</taxon>
        <taxon>Bacillati</taxon>
        <taxon>Actinomycetota</taxon>
        <taxon>Actinomycetes</taxon>
        <taxon>Mycobacteriales</taxon>
        <taxon>Nocardiaceae</taxon>
        <taxon>Nocardia</taxon>
    </lineage>
</organism>
<evidence type="ECO:0000313" key="5">
    <source>
        <dbReference type="Proteomes" id="UP000658127"/>
    </source>
</evidence>
<dbReference type="PANTHER" id="PTHR30055">
    <property type="entry name" value="HTH-TYPE TRANSCRIPTIONAL REGULATOR RUTR"/>
    <property type="match status" value="1"/>
</dbReference>
<gene>
    <name evidence="4" type="ORF">GCM10011610_32040</name>
</gene>
<name>A0ABQ2KGG7_9NOCA</name>
<evidence type="ECO:0000259" key="3">
    <source>
        <dbReference type="PROSITE" id="PS50977"/>
    </source>
</evidence>
<dbReference type="InterPro" id="IPR001647">
    <property type="entry name" value="HTH_TetR"/>
</dbReference>
<evidence type="ECO:0000256" key="1">
    <source>
        <dbReference type="ARBA" id="ARBA00023125"/>
    </source>
</evidence>
<dbReference type="InterPro" id="IPR009057">
    <property type="entry name" value="Homeodomain-like_sf"/>
</dbReference>
<proteinExistence type="predicted"/>
<evidence type="ECO:0000256" key="2">
    <source>
        <dbReference type="PROSITE-ProRule" id="PRU00335"/>
    </source>
</evidence>